<dbReference type="InterPro" id="IPR036390">
    <property type="entry name" value="WH_DNA-bd_sf"/>
</dbReference>
<dbReference type="InterPro" id="IPR056767">
    <property type="entry name" value="C2H2-Znf_KIN17"/>
</dbReference>
<dbReference type="InterPro" id="IPR038254">
    <property type="entry name" value="KIN17_WH-like_sf"/>
</dbReference>
<dbReference type="InterPro" id="IPR030456">
    <property type="entry name" value="TF_fork_head_CS_2"/>
</dbReference>
<dbReference type="GO" id="GO:0006260">
    <property type="term" value="P:DNA replication"/>
    <property type="evidence" value="ECO:0007669"/>
    <property type="project" value="TreeGrafter"/>
</dbReference>
<dbReference type="SMART" id="SM00339">
    <property type="entry name" value="FH"/>
    <property type="match status" value="1"/>
</dbReference>
<dbReference type="GO" id="GO:0006974">
    <property type="term" value="P:DNA damage response"/>
    <property type="evidence" value="ECO:0007669"/>
    <property type="project" value="TreeGrafter"/>
</dbReference>
<name>A0A420I0Y7_9PEZI</name>
<dbReference type="OrthoDB" id="5954824at2759"/>
<feature type="region of interest" description="Disordered" evidence="9">
    <location>
        <begin position="1"/>
        <end position="56"/>
    </location>
</feature>
<dbReference type="SMART" id="SM01253">
    <property type="entry name" value="Kin17_mid"/>
    <property type="match status" value="1"/>
</dbReference>
<dbReference type="FunFam" id="1.10.10.10:FF:000260">
    <property type="entry name" value="Forkhead transcription factor (Sep1)"/>
    <property type="match status" value="1"/>
</dbReference>
<dbReference type="FunFam" id="1.10.10.2030:FF:000001">
    <property type="entry name" value="DNA/RNA-binding protein KIN17, putative"/>
    <property type="match status" value="1"/>
</dbReference>
<keyword evidence="6 8" id="KW-0238">DNA-binding</keyword>
<evidence type="ECO:0000256" key="9">
    <source>
        <dbReference type="SAM" id="MobiDB-lite"/>
    </source>
</evidence>
<evidence type="ECO:0000259" key="10">
    <source>
        <dbReference type="PROSITE" id="PS50039"/>
    </source>
</evidence>
<dbReference type="GO" id="GO:0000978">
    <property type="term" value="F:RNA polymerase II cis-regulatory region sequence-specific DNA binding"/>
    <property type="evidence" value="ECO:0007669"/>
    <property type="project" value="UniProtKB-ARBA"/>
</dbReference>
<evidence type="ECO:0000313" key="12">
    <source>
        <dbReference type="Proteomes" id="UP000286134"/>
    </source>
</evidence>
<gene>
    <name evidence="11" type="ORF">OnM2_026014</name>
</gene>
<feature type="compositionally biased region" description="Basic and acidic residues" evidence="9">
    <location>
        <begin position="880"/>
        <end position="903"/>
    </location>
</feature>
<accession>A0A420I0Y7</accession>
<comment type="similarity">
    <text evidence="2">Belongs to the KIN17 family.</text>
</comment>
<reference evidence="11 12" key="1">
    <citation type="journal article" date="2018" name="BMC Genomics">
        <title>Comparative genome analyses reveal sequence features reflecting distinct modes of host-adaptation between dicot and monocot powdery mildew.</title>
        <authorList>
            <person name="Wu Y."/>
            <person name="Ma X."/>
            <person name="Pan Z."/>
            <person name="Kale S.D."/>
            <person name="Song Y."/>
            <person name="King H."/>
            <person name="Zhang Q."/>
            <person name="Presley C."/>
            <person name="Deng X."/>
            <person name="Wei C.I."/>
            <person name="Xiao S."/>
        </authorList>
    </citation>
    <scope>NUCLEOTIDE SEQUENCE [LARGE SCALE GENOMIC DNA]</scope>
    <source>
        <strain evidence="11">UMSG2</strain>
    </source>
</reference>
<feature type="domain" description="Fork-head" evidence="10">
    <location>
        <begin position="192"/>
        <end position="287"/>
    </location>
</feature>
<dbReference type="Pfam" id="PF00250">
    <property type="entry name" value="Forkhead"/>
    <property type="match status" value="1"/>
</dbReference>
<evidence type="ECO:0000256" key="1">
    <source>
        <dbReference type="ARBA" id="ARBA00004123"/>
    </source>
</evidence>
<protein>
    <submittedName>
        <fullName evidence="11">Putative forkhead box protein l2</fullName>
    </submittedName>
</protein>
<dbReference type="Gene3D" id="1.10.10.10">
    <property type="entry name" value="Winged helix-like DNA-binding domain superfamily/Winged helix DNA-binding domain"/>
    <property type="match status" value="1"/>
</dbReference>
<feature type="compositionally biased region" description="Polar residues" evidence="9">
    <location>
        <begin position="343"/>
        <end position="352"/>
    </location>
</feature>
<keyword evidence="12" id="KW-1185">Reference proteome</keyword>
<dbReference type="Pfam" id="PF25095">
    <property type="entry name" value="C2H2-zf_KIN17"/>
    <property type="match status" value="1"/>
</dbReference>
<evidence type="ECO:0000256" key="3">
    <source>
        <dbReference type="ARBA" id="ARBA00022723"/>
    </source>
</evidence>
<dbReference type="InterPro" id="IPR013087">
    <property type="entry name" value="Znf_C2H2_type"/>
</dbReference>
<keyword evidence="5" id="KW-0862">Zinc</keyword>
<dbReference type="Proteomes" id="UP000286134">
    <property type="component" value="Unassembled WGS sequence"/>
</dbReference>
<evidence type="ECO:0000256" key="2">
    <source>
        <dbReference type="ARBA" id="ARBA00008517"/>
    </source>
</evidence>
<dbReference type="InterPro" id="IPR019447">
    <property type="entry name" value="DNA/RNA-bd_Kin17_WH-like_dom"/>
</dbReference>
<dbReference type="PANTHER" id="PTHR12805:SF0">
    <property type="entry name" value="DNA_RNA-BINDING PROTEIN KIN17"/>
    <property type="match status" value="1"/>
</dbReference>
<feature type="region of interest" description="Disordered" evidence="9">
    <location>
        <begin position="432"/>
        <end position="456"/>
    </location>
</feature>
<dbReference type="InterPro" id="IPR037321">
    <property type="entry name" value="KIN17-like"/>
</dbReference>
<dbReference type="PROSITE" id="PS50039">
    <property type="entry name" value="FORK_HEAD_3"/>
    <property type="match status" value="1"/>
</dbReference>
<evidence type="ECO:0000256" key="7">
    <source>
        <dbReference type="ARBA" id="ARBA00023242"/>
    </source>
</evidence>
<feature type="compositionally biased region" description="Polar residues" evidence="9">
    <location>
        <begin position="363"/>
        <end position="376"/>
    </location>
</feature>
<feature type="region of interest" description="Disordered" evidence="9">
    <location>
        <begin position="306"/>
        <end position="384"/>
    </location>
</feature>
<dbReference type="PANTHER" id="PTHR12805">
    <property type="entry name" value="KIN17 KIN, ANTIGENIC DETERMINANT OF RECA PROTEIN HOMOLOG"/>
    <property type="match status" value="1"/>
</dbReference>
<dbReference type="GO" id="GO:0005634">
    <property type="term" value="C:nucleus"/>
    <property type="evidence" value="ECO:0007669"/>
    <property type="project" value="UniProtKB-SubCell"/>
</dbReference>
<dbReference type="STRING" id="212602.A0A420I0Y7"/>
<feature type="region of interest" description="Disordered" evidence="9">
    <location>
        <begin position="758"/>
        <end position="784"/>
    </location>
</feature>
<dbReference type="Gene3D" id="1.10.10.2030">
    <property type="entry name" value="DNA/RNA-binding protein Kin17, conserved domain"/>
    <property type="match status" value="1"/>
</dbReference>
<dbReference type="PROSITE" id="PS00028">
    <property type="entry name" value="ZINC_FINGER_C2H2_1"/>
    <property type="match status" value="1"/>
</dbReference>
<comment type="caution">
    <text evidence="11">The sequence shown here is derived from an EMBL/GenBank/DDBJ whole genome shotgun (WGS) entry which is preliminary data.</text>
</comment>
<feature type="region of interest" description="Disordered" evidence="9">
    <location>
        <begin position="879"/>
        <end position="920"/>
    </location>
</feature>
<dbReference type="InterPro" id="IPR036388">
    <property type="entry name" value="WH-like_DNA-bd_sf"/>
</dbReference>
<comment type="subcellular location">
    <subcellularLocation>
        <location evidence="1 8">Nucleus</location>
    </subcellularLocation>
</comment>
<dbReference type="Pfam" id="PF10357">
    <property type="entry name" value="WH_KIN17"/>
    <property type="match status" value="1"/>
</dbReference>
<evidence type="ECO:0000256" key="4">
    <source>
        <dbReference type="ARBA" id="ARBA00022771"/>
    </source>
</evidence>
<dbReference type="PRINTS" id="PR00053">
    <property type="entry name" value="FORKHEAD"/>
</dbReference>
<dbReference type="InterPro" id="IPR036236">
    <property type="entry name" value="Znf_C2H2_sf"/>
</dbReference>
<proteinExistence type="inferred from homology"/>
<evidence type="ECO:0000256" key="5">
    <source>
        <dbReference type="ARBA" id="ARBA00022833"/>
    </source>
</evidence>
<organism evidence="11 12">
    <name type="scientific">Erysiphe neolycopersici</name>
    <dbReference type="NCBI Taxonomy" id="212602"/>
    <lineage>
        <taxon>Eukaryota</taxon>
        <taxon>Fungi</taxon>
        <taxon>Dikarya</taxon>
        <taxon>Ascomycota</taxon>
        <taxon>Pezizomycotina</taxon>
        <taxon>Leotiomycetes</taxon>
        <taxon>Erysiphales</taxon>
        <taxon>Erysiphaceae</taxon>
        <taxon>Erysiphe</taxon>
    </lineage>
</organism>
<keyword evidence="3" id="KW-0479">Metal-binding</keyword>
<keyword evidence="4" id="KW-0863">Zinc-finger</keyword>
<dbReference type="GO" id="GO:0008270">
    <property type="term" value="F:zinc ion binding"/>
    <property type="evidence" value="ECO:0007669"/>
    <property type="project" value="UniProtKB-KW"/>
</dbReference>
<feature type="region of interest" description="Disordered" evidence="9">
    <location>
        <begin position="61"/>
        <end position="80"/>
    </location>
</feature>
<dbReference type="CDD" id="cd00059">
    <property type="entry name" value="FH_FOX"/>
    <property type="match status" value="1"/>
</dbReference>
<dbReference type="SUPFAM" id="SSF57667">
    <property type="entry name" value="beta-beta-alpha zinc fingers"/>
    <property type="match status" value="1"/>
</dbReference>
<sequence length="920" mass="103639">MSQNSTQKLSEPVHLGQLRDASSRINIMFNPPPQAGPAKKSPQKAAWRPSKSLSQNSLGNKLNMIFIPPPGTSNYSTDSISKKQPLMSRFKPPKALFATNLHCQSQFENFGPVHSTPFQNENIASDDIYSQQRHQDSSSRKRLLNAAPILNSRSTKKKKMDEGMGYQKLDFENGFELPAPDSFPPLYDDGTKPPHSYAQLIAMSILRAPSRRLTLAQIYKWISDTFKFYSATDAGWQNSIRHNLSLNKAFIKQERPKDDPGKGNYWAIQPGMEFQFIREKSTGRRNSNLTENLSAISSRSTIPLVGSPAEHHLGSGEILTPGNFGQSRDPPLLKSDPVAEISSDATIPNSDSADPEVKDETNDTNITTNPSPSQHGSSPASLSLRSSPPIFCQFYKETPLPAPLVRSSSLSGCQQPSFTSLDDSGYYSSLDSSAVRKSHRLLPDTEPTPDRTRGRAEDEIARLRGSSCDSPTKIRNTFSSSSSTGARNFVVESTPILAPLTPAVKLYAPSRAPPSASPNTNLRRHRDRVREMVGSPLRGMTTLEESFSWSPAFNLDESSYMFNSAHDLNDEFEKLHDTAVRFPTIEVGSTKYLNNKLKSKGLQRLRWYCQACERQMRDENGFKMHTQSESHYRQMLLVGEDPKKFINDYSNQFHRDFIQLLRTSHGEKMVHMNHFYQEYIHNKEHVHMNATKWLSLTEYAKYLGRESICRVEENEKGLHIAWIDNSPEKLRRQDAIRKKERMDKGDEEREQILIREQVKKAQKEAERRTKGQPDETERELKRAEGEKIKLNFGVKLAQSKEEPPSSTVKPNHKKASLEISHSHTQNINLEVDNSSKISNKSGLVSSGASSPLSSKISLFNKPKNVFAVGKKNALGGKKAVKIEQPKKMSEAERIMREETEEKGKRKIGFSDSLKPKKHKV</sequence>
<dbReference type="InterPro" id="IPR001766">
    <property type="entry name" value="Fork_head_dom"/>
</dbReference>
<dbReference type="GO" id="GO:0001228">
    <property type="term" value="F:DNA-binding transcription activator activity, RNA polymerase II-specific"/>
    <property type="evidence" value="ECO:0007669"/>
    <property type="project" value="UniProtKB-ARBA"/>
</dbReference>
<dbReference type="PROSITE" id="PS00658">
    <property type="entry name" value="FORK_HEAD_2"/>
    <property type="match status" value="1"/>
</dbReference>
<feature type="DNA-binding region" description="Fork-head" evidence="8">
    <location>
        <begin position="192"/>
        <end position="287"/>
    </location>
</feature>
<evidence type="ECO:0000313" key="11">
    <source>
        <dbReference type="EMBL" id="RKF63321.1"/>
    </source>
</evidence>
<evidence type="ECO:0000256" key="8">
    <source>
        <dbReference type="PROSITE-ProRule" id="PRU00089"/>
    </source>
</evidence>
<dbReference type="SUPFAM" id="SSF46785">
    <property type="entry name" value="Winged helix' DNA-binding domain"/>
    <property type="match status" value="1"/>
</dbReference>
<evidence type="ECO:0000256" key="6">
    <source>
        <dbReference type="ARBA" id="ARBA00023125"/>
    </source>
</evidence>
<feature type="region of interest" description="Disordered" evidence="9">
    <location>
        <begin position="797"/>
        <end position="816"/>
    </location>
</feature>
<keyword evidence="7 8" id="KW-0539">Nucleus</keyword>
<dbReference type="AlphaFoldDB" id="A0A420I0Y7"/>
<dbReference type="EMBL" id="MCFK01002635">
    <property type="protein sequence ID" value="RKF63321.1"/>
    <property type="molecule type" value="Genomic_DNA"/>
</dbReference>